<dbReference type="SUPFAM" id="SSF53671">
    <property type="entry name" value="Aspartate/ornithine carbamoyltransferase"/>
    <property type="match status" value="1"/>
</dbReference>
<keyword evidence="1 2" id="KW-0808">Transferase</keyword>
<feature type="domain" description="Aspartate/ornithine carbamoyltransferase carbamoyl-P binding" evidence="4">
    <location>
        <begin position="24"/>
        <end position="177"/>
    </location>
</feature>
<dbReference type="NCBIfam" id="TIGR03316">
    <property type="entry name" value="ygeW"/>
    <property type="match status" value="1"/>
</dbReference>
<comment type="similarity">
    <text evidence="2">Belongs to the aspartate/ornithine carbamoyltransferase superfamily.</text>
</comment>
<accession>A0A1G1VS86</accession>
<dbReference type="InterPro" id="IPR006131">
    <property type="entry name" value="Asp_carbamoyltransf_Asp/Orn-bd"/>
</dbReference>
<name>A0A1G1VS86_9BACT</name>
<dbReference type="NCBIfam" id="NF005538">
    <property type="entry name" value="PRK07200.1"/>
    <property type="match status" value="1"/>
</dbReference>
<dbReference type="AlphaFoldDB" id="A0A1G1VS86"/>
<evidence type="ECO:0000259" key="4">
    <source>
        <dbReference type="Pfam" id="PF02729"/>
    </source>
</evidence>
<evidence type="ECO:0000256" key="2">
    <source>
        <dbReference type="RuleBase" id="RU003634"/>
    </source>
</evidence>
<evidence type="ECO:0000313" key="6">
    <source>
        <dbReference type="Proteomes" id="UP000179233"/>
    </source>
</evidence>
<evidence type="ECO:0000256" key="1">
    <source>
        <dbReference type="ARBA" id="ARBA00022679"/>
    </source>
</evidence>
<evidence type="ECO:0000259" key="3">
    <source>
        <dbReference type="Pfam" id="PF00185"/>
    </source>
</evidence>
<dbReference type="PANTHER" id="PTHR45753">
    <property type="entry name" value="ORNITHINE CARBAMOYLTRANSFERASE, MITOCHONDRIAL"/>
    <property type="match status" value="1"/>
</dbReference>
<proteinExistence type="inferred from homology"/>
<feature type="domain" description="Aspartate/ornithine carbamoyltransferase Asp/Orn-binding" evidence="3">
    <location>
        <begin position="208"/>
        <end position="375"/>
    </location>
</feature>
<comment type="caution">
    <text evidence="5">The sequence shown here is derived from an EMBL/GenBank/DDBJ whole genome shotgun (WGS) entry which is preliminary data.</text>
</comment>
<dbReference type="Pfam" id="PF00185">
    <property type="entry name" value="OTCace"/>
    <property type="match status" value="1"/>
</dbReference>
<evidence type="ECO:0000313" key="5">
    <source>
        <dbReference type="EMBL" id="OGY18263.1"/>
    </source>
</evidence>
<dbReference type="GO" id="GO:0016597">
    <property type="term" value="F:amino acid binding"/>
    <property type="evidence" value="ECO:0007669"/>
    <property type="project" value="InterPro"/>
</dbReference>
<reference evidence="5 6" key="1">
    <citation type="journal article" date="2016" name="Nat. Commun.">
        <title>Thousands of microbial genomes shed light on interconnected biogeochemical processes in an aquifer system.</title>
        <authorList>
            <person name="Anantharaman K."/>
            <person name="Brown C.T."/>
            <person name="Hug L.A."/>
            <person name="Sharon I."/>
            <person name="Castelle C.J."/>
            <person name="Probst A.J."/>
            <person name="Thomas B.C."/>
            <person name="Singh A."/>
            <person name="Wilkins M.J."/>
            <person name="Karaoz U."/>
            <person name="Brodie E.L."/>
            <person name="Williams K.H."/>
            <person name="Hubbard S.S."/>
            <person name="Banfield J.F."/>
        </authorList>
    </citation>
    <scope>NUCLEOTIDE SEQUENCE [LARGE SCALE GENOMIC DNA]</scope>
</reference>
<sequence>MAERASVGILISKLPKKNSLFGSDFLQTGEKSIPEIEAVLAAAQILRKLKSEGKNTRLFTSGLAVSWFRDKSTRTRYSFAAAADLLGLSVLDLDEEKTQVAHGETVRETATMLSFLTEVFGIRDDLYLGEGHAFMETVARAVEVGHNEGVLPKRPSVLNLQSDRDHPTQSLSDLAHLTSHFGSLKNLRGKRLVMSWAYSPSYGKPLSVAQGVCGLMTRLGMDVVLAYPDGYGLIPELERQFFKQAKESGGRFSVVHDMKEAFRNADSVYPKSWAPFSVMEEGTRMLRKGDREALVKLEKKGLAMNDKHKDWECTDAMMRSTKGGKALYMHCLPADVSGVSCKEGEVEKSVFERYRKELFLQAGHKPFIIAAMMMLTRFENPAFVLKRTLKGRTF</sequence>
<dbReference type="GO" id="GO:0004585">
    <property type="term" value="F:ornithine carbamoyltransferase activity"/>
    <property type="evidence" value="ECO:0007669"/>
    <property type="project" value="TreeGrafter"/>
</dbReference>
<dbReference type="Proteomes" id="UP000179233">
    <property type="component" value="Unassembled WGS sequence"/>
</dbReference>
<dbReference type="PRINTS" id="PR00100">
    <property type="entry name" value="AOTCASE"/>
</dbReference>
<dbReference type="InterPro" id="IPR006130">
    <property type="entry name" value="Asp/Orn_carbamoylTrfase"/>
</dbReference>
<dbReference type="EMBL" id="MHCJ01000003">
    <property type="protein sequence ID" value="OGY18263.1"/>
    <property type="molecule type" value="Genomic_DNA"/>
</dbReference>
<dbReference type="PANTHER" id="PTHR45753:SF3">
    <property type="entry name" value="ORNITHINE TRANSCARBAMYLASE, MITOCHONDRIAL"/>
    <property type="match status" value="1"/>
</dbReference>
<protein>
    <submittedName>
        <fullName evidence="5">Knotted carbamoyltransferase YgeW</fullName>
    </submittedName>
</protein>
<dbReference type="GO" id="GO:0019240">
    <property type="term" value="P:citrulline biosynthetic process"/>
    <property type="evidence" value="ECO:0007669"/>
    <property type="project" value="TreeGrafter"/>
</dbReference>
<organism evidence="5 6">
    <name type="scientific">Candidatus Chisholmbacteria bacterium RIFCSPHIGHO2_01_FULL_52_32</name>
    <dbReference type="NCBI Taxonomy" id="1797591"/>
    <lineage>
        <taxon>Bacteria</taxon>
        <taxon>Candidatus Chisholmiibacteriota</taxon>
    </lineage>
</organism>
<dbReference type="InterPro" id="IPR017702">
    <property type="entry name" value="Carbamoyltransferase_YgeW"/>
</dbReference>
<dbReference type="GO" id="GO:0042450">
    <property type="term" value="P:L-arginine biosynthetic process via ornithine"/>
    <property type="evidence" value="ECO:0007669"/>
    <property type="project" value="TreeGrafter"/>
</dbReference>
<gene>
    <name evidence="5" type="ORF">A2786_01955</name>
</gene>
<dbReference type="Pfam" id="PF02729">
    <property type="entry name" value="OTCace_N"/>
    <property type="match status" value="1"/>
</dbReference>
<dbReference type="InterPro" id="IPR036901">
    <property type="entry name" value="Asp/Orn_carbamoylTrfase_sf"/>
</dbReference>
<dbReference type="PRINTS" id="PR00101">
    <property type="entry name" value="ATCASE"/>
</dbReference>
<dbReference type="Gene3D" id="3.40.50.1370">
    <property type="entry name" value="Aspartate/ornithine carbamoyltransferase"/>
    <property type="match status" value="2"/>
</dbReference>
<dbReference type="InterPro" id="IPR006132">
    <property type="entry name" value="Asp/Orn_carbamoyltranf_P-bd"/>
</dbReference>